<evidence type="ECO:0000256" key="1">
    <source>
        <dbReference type="SAM" id="MobiDB-lite"/>
    </source>
</evidence>
<feature type="compositionally biased region" description="Basic and acidic residues" evidence="1">
    <location>
        <begin position="78"/>
        <end position="87"/>
    </location>
</feature>
<evidence type="ECO:0000313" key="3">
    <source>
        <dbReference type="Proteomes" id="UP000314294"/>
    </source>
</evidence>
<organism evidence="2 3">
    <name type="scientific">Liparis tanakae</name>
    <name type="common">Tanaka's snailfish</name>
    <dbReference type="NCBI Taxonomy" id="230148"/>
    <lineage>
        <taxon>Eukaryota</taxon>
        <taxon>Metazoa</taxon>
        <taxon>Chordata</taxon>
        <taxon>Craniata</taxon>
        <taxon>Vertebrata</taxon>
        <taxon>Euteleostomi</taxon>
        <taxon>Actinopterygii</taxon>
        <taxon>Neopterygii</taxon>
        <taxon>Teleostei</taxon>
        <taxon>Neoteleostei</taxon>
        <taxon>Acanthomorphata</taxon>
        <taxon>Eupercaria</taxon>
        <taxon>Perciformes</taxon>
        <taxon>Cottioidei</taxon>
        <taxon>Cottales</taxon>
        <taxon>Liparidae</taxon>
        <taxon>Liparis</taxon>
    </lineage>
</organism>
<accession>A0A4Z2FKX8</accession>
<evidence type="ECO:0000313" key="2">
    <source>
        <dbReference type="EMBL" id="TNN41671.1"/>
    </source>
</evidence>
<dbReference type="AlphaFoldDB" id="A0A4Z2FKX8"/>
<gene>
    <name evidence="2" type="ORF">EYF80_048169</name>
</gene>
<proteinExistence type="predicted"/>
<dbReference type="EMBL" id="SRLO01001089">
    <property type="protein sequence ID" value="TNN41671.1"/>
    <property type="molecule type" value="Genomic_DNA"/>
</dbReference>
<protein>
    <submittedName>
        <fullName evidence="2">Uncharacterized protein</fullName>
    </submittedName>
</protein>
<dbReference type="Proteomes" id="UP000314294">
    <property type="component" value="Unassembled WGS sequence"/>
</dbReference>
<reference evidence="2 3" key="1">
    <citation type="submission" date="2019-03" db="EMBL/GenBank/DDBJ databases">
        <title>First draft genome of Liparis tanakae, snailfish: a comprehensive survey of snailfish specific genes.</title>
        <authorList>
            <person name="Kim W."/>
            <person name="Song I."/>
            <person name="Jeong J.-H."/>
            <person name="Kim D."/>
            <person name="Kim S."/>
            <person name="Ryu S."/>
            <person name="Song J.Y."/>
            <person name="Lee S.K."/>
        </authorList>
    </citation>
    <scope>NUCLEOTIDE SEQUENCE [LARGE SCALE GENOMIC DNA]</scope>
    <source>
        <tissue evidence="2">Muscle</tissue>
    </source>
</reference>
<sequence>MTNSNPFGPRNPRGPGRPSSSGKEERKQTPDWLQMLSNENKYKAAQPEMGPDIEVTPHDPGVPSRPPVRVGQASLELPAKRKVDQDKQVPGPSRPSGHSNPDGEL</sequence>
<feature type="compositionally biased region" description="Low complexity" evidence="1">
    <location>
        <begin position="1"/>
        <end position="21"/>
    </location>
</feature>
<comment type="caution">
    <text evidence="2">The sequence shown here is derived from an EMBL/GenBank/DDBJ whole genome shotgun (WGS) entry which is preliminary data.</text>
</comment>
<name>A0A4Z2FKX8_9TELE</name>
<feature type="region of interest" description="Disordered" evidence="1">
    <location>
        <begin position="1"/>
        <end position="105"/>
    </location>
</feature>
<keyword evidence="3" id="KW-1185">Reference proteome</keyword>